<dbReference type="PROSITE" id="PS00723">
    <property type="entry name" value="POLYPRENYL_SYNTHASE_1"/>
    <property type="match status" value="1"/>
</dbReference>
<evidence type="ECO:0000256" key="2">
    <source>
        <dbReference type="ARBA" id="ARBA00006706"/>
    </source>
</evidence>
<keyword evidence="3 6" id="KW-0808">Transferase</keyword>
<dbReference type="GO" id="GO:0046872">
    <property type="term" value="F:metal ion binding"/>
    <property type="evidence" value="ECO:0007669"/>
    <property type="project" value="UniProtKB-KW"/>
</dbReference>
<protein>
    <submittedName>
        <fullName evidence="7">Polyprenyl synthetase family protein</fullName>
    </submittedName>
</protein>
<gene>
    <name evidence="7" type="ORF">HQR01_14960</name>
</gene>
<dbReference type="PANTHER" id="PTHR12001">
    <property type="entry name" value="GERANYLGERANYL PYROPHOSPHATE SYNTHASE"/>
    <property type="match status" value="1"/>
</dbReference>
<sequence length="354" mass="39240">MEVSPQPVFAPAEPPEGSLVARYARSTRNVLDRYLALEDKAPFLGELMADYPGRGGKMMRPAICIANARIFGENLGEDYAPAIRCAAAIEMLHNALLIHDDVQDGSEERRGRPTLHALHGVPLAINAGDALMFSAFHPLLDAVRPLGSDVSRQVLEVTMTMARQTAEGQALELGWRDRNITGLTEADYLQMALKKTAWMGMIWPAQLGVIVGSGGYVDPDRVLRFGYFLGLAFQIEDDLRNLSFDPGYGKERNGDLLEGKRTLMLIHVRDACSANERKRLDAFLAKPRSERDEAEVLWLAQLMEQHESIEYARQIAHAMGGAAMHEFSVAYAGKPQSEDLEYLAGLASWVFERP</sequence>
<keyword evidence="8" id="KW-1185">Reference proteome</keyword>
<reference evidence="7 8" key="1">
    <citation type="submission" date="2020-05" db="EMBL/GenBank/DDBJ databases">
        <title>Erythrobacter mangrovi sp. nov., isolated from rhizosphere soil of mangrove plant (Kandelia candel).</title>
        <authorList>
            <person name="Ye Y.H."/>
        </authorList>
    </citation>
    <scope>NUCLEOTIDE SEQUENCE [LARGE SCALE GENOMIC DNA]</scope>
    <source>
        <strain evidence="7 8">EB310</strain>
    </source>
</reference>
<dbReference type="Pfam" id="PF00348">
    <property type="entry name" value="polyprenyl_synt"/>
    <property type="match status" value="1"/>
</dbReference>
<evidence type="ECO:0000256" key="3">
    <source>
        <dbReference type="ARBA" id="ARBA00022679"/>
    </source>
</evidence>
<accession>A0A7D3XJB0</accession>
<dbReference type="CDD" id="cd00685">
    <property type="entry name" value="Trans_IPPS_HT"/>
    <property type="match status" value="1"/>
</dbReference>
<evidence type="ECO:0000256" key="5">
    <source>
        <dbReference type="ARBA" id="ARBA00022842"/>
    </source>
</evidence>
<dbReference type="RefSeq" id="WP_173215930.1">
    <property type="nucleotide sequence ID" value="NZ_CP053921.1"/>
</dbReference>
<dbReference type="PANTHER" id="PTHR12001:SF85">
    <property type="entry name" value="SHORT CHAIN ISOPRENYL DIPHOSPHATE SYNTHASE"/>
    <property type="match status" value="1"/>
</dbReference>
<dbReference type="InterPro" id="IPR000092">
    <property type="entry name" value="Polyprenyl_synt"/>
</dbReference>
<dbReference type="GO" id="GO:0008299">
    <property type="term" value="P:isoprenoid biosynthetic process"/>
    <property type="evidence" value="ECO:0007669"/>
    <property type="project" value="InterPro"/>
</dbReference>
<dbReference type="Proteomes" id="UP000504693">
    <property type="component" value="Chromosome"/>
</dbReference>
<organism evidence="7 8">
    <name type="scientific">Erythrobacter mangrovi</name>
    <dbReference type="NCBI Taxonomy" id="2739433"/>
    <lineage>
        <taxon>Bacteria</taxon>
        <taxon>Pseudomonadati</taxon>
        <taxon>Pseudomonadota</taxon>
        <taxon>Alphaproteobacteria</taxon>
        <taxon>Sphingomonadales</taxon>
        <taxon>Erythrobacteraceae</taxon>
        <taxon>Erythrobacter/Porphyrobacter group</taxon>
        <taxon>Erythrobacter</taxon>
    </lineage>
</organism>
<dbReference type="InterPro" id="IPR008949">
    <property type="entry name" value="Isoprenoid_synthase_dom_sf"/>
</dbReference>
<name>A0A7D3XJB0_9SPHN</name>
<dbReference type="SUPFAM" id="SSF48576">
    <property type="entry name" value="Terpenoid synthases"/>
    <property type="match status" value="1"/>
</dbReference>
<proteinExistence type="inferred from homology"/>
<dbReference type="KEGG" id="emv:HQR01_14960"/>
<dbReference type="InterPro" id="IPR033749">
    <property type="entry name" value="Polyprenyl_synt_CS"/>
</dbReference>
<keyword evidence="5" id="KW-0460">Magnesium</keyword>
<evidence type="ECO:0000313" key="7">
    <source>
        <dbReference type="EMBL" id="QKG72558.1"/>
    </source>
</evidence>
<comment type="cofactor">
    <cofactor evidence="1">
        <name>Mg(2+)</name>
        <dbReference type="ChEBI" id="CHEBI:18420"/>
    </cofactor>
</comment>
<keyword evidence="4" id="KW-0479">Metal-binding</keyword>
<comment type="similarity">
    <text evidence="2 6">Belongs to the FPP/GGPP synthase family.</text>
</comment>
<dbReference type="GO" id="GO:0004659">
    <property type="term" value="F:prenyltransferase activity"/>
    <property type="evidence" value="ECO:0007669"/>
    <property type="project" value="InterPro"/>
</dbReference>
<evidence type="ECO:0000313" key="8">
    <source>
        <dbReference type="Proteomes" id="UP000504693"/>
    </source>
</evidence>
<dbReference type="EMBL" id="CP053921">
    <property type="protein sequence ID" value="QKG72558.1"/>
    <property type="molecule type" value="Genomic_DNA"/>
</dbReference>
<evidence type="ECO:0000256" key="6">
    <source>
        <dbReference type="RuleBase" id="RU004466"/>
    </source>
</evidence>
<dbReference type="Gene3D" id="1.10.600.10">
    <property type="entry name" value="Farnesyl Diphosphate Synthase"/>
    <property type="match status" value="1"/>
</dbReference>
<dbReference type="PROSITE" id="PS00444">
    <property type="entry name" value="POLYPRENYL_SYNTHASE_2"/>
    <property type="match status" value="1"/>
</dbReference>
<dbReference type="SFLD" id="SFLDS00005">
    <property type="entry name" value="Isoprenoid_Synthase_Type_I"/>
    <property type="match status" value="1"/>
</dbReference>
<evidence type="ECO:0000256" key="1">
    <source>
        <dbReference type="ARBA" id="ARBA00001946"/>
    </source>
</evidence>
<evidence type="ECO:0000256" key="4">
    <source>
        <dbReference type="ARBA" id="ARBA00022723"/>
    </source>
</evidence>
<dbReference type="AlphaFoldDB" id="A0A7D3XJB0"/>